<comment type="caution">
    <text evidence="2">The sequence shown here is derived from an EMBL/GenBank/DDBJ whole genome shotgun (WGS) entry which is preliminary data.</text>
</comment>
<feature type="domain" description="DUF6079" evidence="1">
    <location>
        <begin position="20"/>
        <end position="148"/>
    </location>
</feature>
<accession>A0ABT7VSA1</accession>
<sequence>MQYSELIQFEPLETVIQFRQVNQSDRVKRLVTTYVISEEMADKFINLVFEQLRFDQPGDKKGLFIVGNYGTGKSHLMAVISSLAENAALLESLSHRKVAEVAQQSIAGHFHVIRVEMSAVERSLRDCLTEEIETDLENIGVHFQFPPA</sequence>
<dbReference type="EMBL" id="JAUCGM010000197">
    <property type="protein sequence ID" value="MDM8562553.1"/>
    <property type="molecule type" value="Genomic_DNA"/>
</dbReference>
<organism evidence="2 3">
    <name type="scientific">Candidatus Marithioploca araucensis</name>
    <dbReference type="NCBI Taxonomy" id="70273"/>
    <lineage>
        <taxon>Bacteria</taxon>
        <taxon>Pseudomonadati</taxon>
        <taxon>Pseudomonadota</taxon>
        <taxon>Gammaproteobacteria</taxon>
        <taxon>Thiotrichales</taxon>
        <taxon>Thiotrichaceae</taxon>
        <taxon>Candidatus Marithioploca</taxon>
    </lineage>
</organism>
<name>A0ABT7VSA1_9GAMM</name>
<dbReference type="Pfam" id="PF19557">
    <property type="entry name" value="DUF6079_1st"/>
    <property type="match status" value="1"/>
</dbReference>
<gene>
    <name evidence="2" type="ORF">QUF54_04285</name>
</gene>
<evidence type="ECO:0000259" key="1">
    <source>
        <dbReference type="Pfam" id="PF19557"/>
    </source>
</evidence>
<evidence type="ECO:0000313" key="2">
    <source>
        <dbReference type="EMBL" id="MDM8562553.1"/>
    </source>
</evidence>
<dbReference type="Gene3D" id="3.40.50.300">
    <property type="entry name" value="P-loop containing nucleotide triphosphate hydrolases"/>
    <property type="match status" value="1"/>
</dbReference>
<keyword evidence="3" id="KW-1185">Reference proteome</keyword>
<dbReference type="Proteomes" id="UP001171945">
    <property type="component" value="Unassembled WGS sequence"/>
</dbReference>
<evidence type="ECO:0000313" key="3">
    <source>
        <dbReference type="Proteomes" id="UP001171945"/>
    </source>
</evidence>
<proteinExistence type="predicted"/>
<feature type="non-terminal residue" evidence="2">
    <location>
        <position position="148"/>
    </location>
</feature>
<protein>
    <submittedName>
        <fullName evidence="2">DUF6079 family protein</fullName>
    </submittedName>
</protein>
<reference evidence="2" key="1">
    <citation type="submission" date="2023-06" db="EMBL/GenBank/DDBJ databases">
        <title>Uncultivated large filamentous bacteria from sulfidic sediments reveal new species and different genomic features in energy metabolism and defense.</title>
        <authorList>
            <person name="Fonseca A."/>
        </authorList>
    </citation>
    <scope>NUCLEOTIDE SEQUENCE</scope>
    <source>
        <strain evidence="2">HSG4</strain>
    </source>
</reference>
<dbReference type="InterPro" id="IPR027417">
    <property type="entry name" value="P-loop_NTPase"/>
</dbReference>
<dbReference type="InterPro" id="IPR045725">
    <property type="entry name" value="DUF6079_N"/>
</dbReference>